<sequence length="342" mass="36847">MKEKSSVVLKHIFGMAALCCLIEPVYADEVIPPVLAVTPTTPATPTSPATSTSATNPAPTPTPAPTPDKTDLGKITGGDARPAVWNDTYVGFRYGTDFHFPGVPDKVALRIGYLTTVGSFKYGGYAFTVDYLVSNAANPEAGTSHASATGGAQEVYSVGRVEWSGEKIFGHSLRFGFIRDIGFTTGYEFGTKNDAYAEAARMLVFGPTVEFAVPQGYWNFTAGVRTESNHNGITNTDVKFHAAWHLESSWMIPLQAGPVPLVFKGFATMTGPKGKDGFGINTTTEFLTRVSLLADVGALARRPRVLYVGVGYEYWHNMYGTPTSETVNTRTSAPMVMAEIHF</sequence>
<feature type="compositionally biased region" description="Low complexity" evidence="1">
    <location>
        <begin position="41"/>
        <end position="57"/>
    </location>
</feature>
<evidence type="ECO:0000313" key="3">
    <source>
        <dbReference type="EMBL" id="MCY0386209.1"/>
    </source>
</evidence>
<comment type="caution">
    <text evidence="3">The sequence shown here is derived from an EMBL/GenBank/DDBJ whole genome shotgun (WGS) entry which is preliminary data.</text>
</comment>
<evidence type="ECO:0008006" key="5">
    <source>
        <dbReference type="Google" id="ProtNLM"/>
    </source>
</evidence>
<feature type="signal peptide" evidence="2">
    <location>
        <begin position="1"/>
        <end position="27"/>
    </location>
</feature>
<proteinExistence type="predicted"/>
<accession>A0ABT3ZI61</accession>
<dbReference type="Gene3D" id="2.40.230.20">
    <property type="entry name" value="Nucleoside-specific channel-forming protein, Tsx-like"/>
    <property type="match status" value="1"/>
</dbReference>
<keyword evidence="4" id="KW-1185">Reference proteome</keyword>
<feature type="region of interest" description="Disordered" evidence="1">
    <location>
        <begin position="41"/>
        <end position="77"/>
    </location>
</feature>
<reference evidence="3" key="1">
    <citation type="submission" date="2022-11" db="EMBL/GenBank/DDBJ databases">
        <title>Robbsia betulipollinis sp. nov., isolated from pollen of birch (Betula pendula).</title>
        <authorList>
            <person name="Shi H."/>
            <person name="Ambika Manirajan B."/>
            <person name="Ratering S."/>
            <person name="Geissler-Plaum R."/>
            <person name="Schnell S."/>
        </authorList>
    </citation>
    <scope>NUCLEOTIDE SEQUENCE</scope>
    <source>
        <strain evidence="3">Bb-Pol-6</strain>
    </source>
</reference>
<dbReference type="Proteomes" id="UP001082899">
    <property type="component" value="Unassembled WGS sequence"/>
</dbReference>
<keyword evidence="2" id="KW-0732">Signal</keyword>
<evidence type="ECO:0000256" key="2">
    <source>
        <dbReference type="SAM" id="SignalP"/>
    </source>
</evidence>
<dbReference type="RefSeq" id="WP_267845514.1">
    <property type="nucleotide sequence ID" value="NZ_JAPMXC010000001.1"/>
</dbReference>
<name>A0ABT3ZI61_9BURK</name>
<dbReference type="SUPFAM" id="SSF111364">
    <property type="entry name" value="Tsx-like channel"/>
    <property type="match status" value="1"/>
</dbReference>
<evidence type="ECO:0000256" key="1">
    <source>
        <dbReference type="SAM" id="MobiDB-lite"/>
    </source>
</evidence>
<protein>
    <recommendedName>
        <fullName evidence="5">Nucleoside-specific outer membrane channel protein Tsx</fullName>
    </recommendedName>
</protein>
<organism evidence="3 4">
    <name type="scientific">Robbsia betulipollinis</name>
    <dbReference type="NCBI Taxonomy" id="2981849"/>
    <lineage>
        <taxon>Bacteria</taxon>
        <taxon>Pseudomonadati</taxon>
        <taxon>Pseudomonadota</taxon>
        <taxon>Betaproteobacteria</taxon>
        <taxon>Burkholderiales</taxon>
        <taxon>Burkholderiaceae</taxon>
        <taxon>Robbsia</taxon>
    </lineage>
</organism>
<evidence type="ECO:0000313" key="4">
    <source>
        <dbReference type="Proteomes" id="UP001082899"/>
    </source>
</evidence>
<gene>
    <name evidence="3" type="ORF">OVY01_02890</name>
</gene>
<feature type="chain" id="PRO_5046940619" description="Nucleoside-specific outer membrane channel protein Tsx" evidence="2">
    <location>
        <begin position="28"/>
        <end position="342"/>
    </location>
</feature>
<dbReference type="EMBL" id="JAPMXC010000001">
    <property type="protein sequence ID" value="MCY0386209.1"/>
    <property type="molecule type" value="Genomic_DNA"/>
</dbReference>
<dbReference type="InterPro" id="IPR036777">
    <property type="entry name" value="Channel_Tsx-like_sf"/>
</dbReference>